<keyword evidence="1" id="KW-0677">Repeat</keyword>
<dbReference type="Pfam" id="PF20148">
    <property type="entry name" value="DUF6531"/>
    <property type="match status" value="1"/>
</dbReference>
<proteinExistence type="predicted"/>
<accession>A0ABU4TK09</accession>
<sequence length="2987" mass="321979">MAAILVAIGFFGPHASQLMPQMAGLRELAEARALAPKQQWGSAEGQPHEVSDGPPNQDQPVSLQSKYPPIKGQSADAVRNDVEVKPTSSSDARGFDSTTSKELPDQRGERERTYRNADGTLTTEFSQSAVNYRKPDGTWAPIDTTFVSTGDGWRNAADRVDLRLASRASADSLVRMRFDDQHEVEFGLRGTEASAGVADGSTVTYPQVMPGVDLKFEAQSGGVKEVMVLASADAPHSWTFPLRLKGLTAKVVDDQVVLHDRDGNERGRFPRGFMTDSSFDPNTGDPALSYGVKYQIADGALKVEVDSAWLRDPARKFPVLVDPTIETREPTRARFYQGTWNTESTELKVGNSGGLNSAAYLEFGGVENTLANHKIHGAALALTNYWAWSCSPRPVTVHAVTAPWGAGGFPGPAYGEELSSANFAHGYIAPMQTRSNCPTAVEQINLGVKGRDLIQRWVTGAQANHGLTVRASESDVYGWKKFTSKGTANPPRLYITHSPYDAEYRIDRGVPEPAVLANRGGKVKLTATNRGAQTWTPSTFAFGYRAFTDAGSPVRTVETALPHDVPRGGSATIEVQIDALDHGTYLLDFSMLRKGGPWFTDEHVPPARLSFRVPNIPPLVKAQYPPNGYSAATLTPQLWVDAVDIDSPPNRALKYRFQVCEDSGGGTPVGCFDSGDIGDRMWTVPRDKMYWGRVYMWRATAIDDKGQESEALPWSTLLTSVPQPSITTHLANAPYNGANKAFDPNNGNYFSSAIDASITGSGPELSVARTYNSLDPRRDLLFGAGWSTRWDMKVVPDDDGSGNVVVTLPDGQQVRFGRNPGGGFAPAPGRQADLHAEPAEFNGGWTMVDTSSTSYRFGADGKLTKITDQTGQQLDVRYEAGKLSQVVNPRSGRKLTFAWSGAHVQSVTTDVVNGKALAWTYKYTGDKLTEVCDPANGCTKYDYAQGSHYRSAVIDSIPGSYWRLGDPEGTRIESQVRTNLGKDDGTAKDTSWTSGAIAGSPDGARTFNGSSSFVKLPPGLIKKNRDLAVEMWFKTTAGGPLLGMQHFELGSATAPSSPQLPVLWVGTDGKLRGNFWNGKTEPITTSGAVNDNSWHHVVLSGSLGTQSLFLDGKFVASALGEIDHLTMTQNQIGAASSDGWPGLPAGVRYFSGAIDEVAFYEHPIGTTAAKQHFESAAPSDQLSKITLPSGRVAATMSYDVVNDRLREYVDRNGGLWQLAAPAVTGTEQNLVRTTMVRDPGNRFHYADYDPARGRVLRSLTPLGQGVRPEDLTPGASLPPGGDQGGPNQGQGVRTFDYDARGFLSKIVDENGNKVELTNDSRGNPISRKTCRTSDTDCQTSYSSYYNNPSDLTDPRNGKLLTASDGRSSGPDDTRYRTTNTYTGVGVRGLIESQVAPDGSTVRHTYTTSSSVGPAGPAGLVETTIDGRGAKTSYSYYASGDLEKVTNAAGLVTKFTYDALGRKITQTEISQAHPQGLTSTYTYDELSRLKTVTRPATTNKTTGVKHTLQTTYEYDADGNTTATQSADLTGGDQTRRVVTEYDGHGRAARVTDPEGNVTTSGYDTFGNLAWTVDAVGTKQEFAYTARQKIAEVRLRAWHGDPVGPGGPGGDGEGQGDTTVRETLVVQSFAYDLAGRLTRETDAMGRAKRYEYYRDDSVRRVVASKIRDPFDPVVAPRDLVLKEYTYDGAGNVVREASAGGLVVENTYDALNRVKSSKADPAGIGRLTTYDYDAGGNVTKVAVTGKPSNSVRQDVQRTTVAEFGYDAAGRRTSETAFNGTERLTTSSVVDDRGLLRSVTDPRGTADGADRAAFTTDYGYDEGGNPVSVTAPPVQVEANGTVVTSRPSVHTGLDAFGGAVEFKDANGNISKQAFDKLGRVVRTESAEYTKPGASTSARSVTLTEYTPLGDVRKVTDPRGAVTEYSYDQLRRVVAAYQADATVPGRTNGSWLYSYTRAGERLSITDPTGARVEATYDDLGRQVTATRLERRPAVAALVTKSVYDDASNLKTVTSPSNEVTTFTYDALGQRISAKDPAGVVTKYGYDSAGRQSRVSDGLNRTSFQSYDTAGRPSTRYDLDANESLLRMSRNFYDRASNVVKTTDPLNRATTFAYDALGRMVSQVEPVADGKSITTSFGYDAAGNRSRFTDGRGNATTYRTNSLGLPESVVEPATEAHPNAADRTWTRSYDLAGNLERVVEPGGVTRTMTYDYLNRLTGETGEGAEASTASRSLGYDAAGRLTSFNAPGGTNTLEYNDRGALLSATGPSGDSQFTYDDSGRLTQQVDASGTARYTYHQGRLSTVQDGLTGAAQAFGYNEAGQVKSVTFAGKVRSYDYDVYGRQISDVLRDGTTTLSSIEYGYELNDLVKSKKTSGLAGSGEHTYGYDYAGRMTSWSYGGKTTSYEWDDAGNRVKADGKTSTYDARNRLMSDGDKSYTWSARGTLRSSGSDTYEFDAFGRSVKRGATTFGYDALDRMVTRGAKKFSYVGASLGLASDGTAKFSRGPDGGLLATDRGLAMTDMRGDVLAEFSTSGQNTGATTTYDPFGKVVSGARTGLGYQGDWTDPDSGEVDMGARWYSPSTGGFTARDSISLPASPSGLANRYAYGRGAPATFVDPDGHQTDTIIAPGYDDYVKWKQKEHEAYATRRGITTGMQASGRAIPIIGVLGTVLSFLGGPPPNPAHSNQSSTTTSKTINTPTTMSGSSSWFTNLLRGLYGQLVNLGRYLKDLLAGIRWPGGYGSVNVPQPVWDPSVAARAEAEKSAKEVALAPPAAATQPIIEGGVVSSNPLTPASRVAVEMGDVQDANEVVRQVREAVLGTDNPVIQNAIEDDPSELSDFDWDDARYYTEDGIFHVVRNEDGTTSHHQTAWNGAHPGTASGSDDTEPKAIALGLTKLDEWDKEFLLQDFAKKHNAQFWKQWPNFETVVRAALKPESKTIIYFNLEGIRDPAEWAAEVTDLSSPIGWDLTAWELAMIKAAPPEVQARVRWKNGPNPFK</sequence>
<name>A0ABU4TK09_9PSEU</name>
<feature type="domain" description="DUF6531" evidence="3">
    <location>
        <begin position="743"/>
        <end position="816"/>
    </location>
</feature>
<feature type="compositionally biased region" description="Polar residues" evidence="2">
    <location>
        <begin position="54"/>
        <end position="65"/>
    </location>
</feature>
<protein>
    <submittedName>
        <fullName evidence="5">RHS repeat-associated core domain-containing protein</fullName>
    </submittedName>
</protein>
<reference evidence="5 6" key="2">
    <citation type="submission" date="2023-11" db="EMBL/GenBank/DDBJ databases">
        <authorList>
            <person name="Lara A.C."/>
            <person name="Chronakova A."/>
        </authorList>
    </citation>
    <scope>NUCLEOTIDE SEQUENCE [LARGE SCALE GENOMIC DNA]</scope>
    <source>
        <strain evidence="5 6">BCCO 10_0798</strain>
    </source>
</reference>
<dbReference type="InterPro" id="IPR050708">
    <property type="entry name" value="T6SS_VgrG/RHS"/>
</dbReference>
<dbReference type="InterPro" id="IPR022385">
    <property type="entry name" value="Rhs_assc_core"/>
</dbReference>
<feature type="compositionally biased region" description="Polar residues" evidence="2">
    <location>
        <begin position="1401"/>
        <end position="1411"/>
    </location>
</feature>
<dbReference type="InterPro" id="IPR031325">
    <property type="entry name" value="RHS_repeat"/>
</dbReference>
<dbReference type="Pfam" id="PF05593">
    <property type="entry name" value="RHS_repeat"/>
    <property type="match status" value="8"/>
</dbReference>
<organism evidence="5 6">
    <name type="scientific">Lentzea kristufekii</name>
    <dbReference type="NCBI Taxonomy" id="3095430"/>
    <lineage>
        <taxon>Bacteria</taxon>
        <taxon>Bacillati</taxon>
        <taxon>Actinomycetota</taxon>
        <taxon>Actinomycetes</taxon>
        <taxon>Pseudonocardiales</taxon>
        <taxon>Pseudonocardiaceae</taxon>
        <taxon>Lentzea</taxon>
    </lineage>
</organism>
<dbReference type="SUPFAM" id="SSF49899">
    <property type="entry name" value="Concanavalin A-like lectins/glucanases"/>
    <property type="match status" value="1"/>
</dbReference>
<dbReference type="Gene3D" id="2.180.10.10">
    <property type="entry name" value="RHS repeat-associated core"/>
    <property type="match status" value="4"/>
</dbReference>
<dbReference type="EMBL" id="JAXAVV010000001">
    <property type="protein sequence ID" value="MDX8048312.1"/>
    <property type="molecule type" value="Genomic_DNA"/>
</dbReference>
<feature type="compositionally biased region" description="Polar residues" evidence="2">
    <location>
        <begin position="1335"/>
        <end position="1350"/>
    </location>
</feature>
<dbReference type="InterPro" id="IPR056823">
    <property type="entry name" value="TEN-like_YD-shell"/>
</dbReference>
<feature type="region of interest" description="Disordered" evidence="2">
    <location>
        <begin position="1314"/>
        <end position="1379"/>
    </location>
</feature>
<dbReference type="NCBIfam" id="TIGR01643">
    <property type="entry name" value="YD_repeat_2x"/>
    <property type="match status" value="6"/>
</dbReference>
<dbReference type="InterPro" id="IPR013320">
    <property type="entry name" value="ConA-like_dom_sf"/>
</dbReference>
<dbReference type="Pfam" id="PF25023">
    <property type="entry name" value="TEN_YD-shell"/>
    <property type="match status" value="1"/>
</dbReference>
<reference evidence="5 6" key="1">
    <citation type="submission" date="2023-11" db="EMBL/GenBank/DDBJ databases">
        <title>Lentzea sokolovensis, sp. nov., Lentzea kristufkii, sp. nov., and Lentzea miocenensis, sp. nov., rare actinobacteria from Sokolov Coal Basin, Miocene lacustrine sediment, Czech Republic.</title>
        <authorList>
            <person name="Lara A."/>
            <person name="Kotroba L."/>
            <person name="Nouioui I."/>
            <person name="Neumann-Schaal M."/>
            <person name="Mast Y."/>
            <person name="Chronakova A."/>
        </authorList>
    </citation>
    <scope>NUCLEOTIDE SEQUENCE [LARGE SCALE GENOMIC DNA]</scope>
    <source>
        <strain evidence="5 6">BCCO 10_0798</strain>
    </source>
</reference>
<gene>
    <name evidence="5" type="ORF">SK571_02850</name>
</gene>
<dbReference type="RefSeq" id="WP_319982423.1">
    <property type="nucleotide sequence ID" value="NZ_JAXAVV010000001.1"/>
</dbReference>
<feature type="compositionally biased region" description="Polar residues" evidence="2">
    <location>
        <begin position="86"/>
        <end position="101"/>
    </location>
</feature>
<dbReference type="PANTHER" id="PTHR32305:SF15">
    <property type="entry name" value="PROTEIN RHSA-RELATED"/>
    <property type="match status" value="1"/>
</dbReference>
<dbReference type="Gene3D" id="2.60.120.200">
    <property type="match status" value="1"/>
</dbReference>
<feature type="region of interest" description="Disordered" evidence="2">
    <location>
        <begin position="2669"/>
        <end position="2692"/>
    </location>
</feature>
<feature type="region of interest" description="Disordered" evidence="2">
    <location>
        <begin position="35"/>
        <end position="114"/>
    </location>
</feature>
<evidence type="ECO:0000256" key="1">
    <source>
        <dbReference type="ARBA" id="ARBA00022737"/>
    </source>
</evidence>
<feature type="domain" description="Teneurin-like YD-shell" evidence="4">
    <location>
        <begin position="2329"/>
        <end position="2473"/>
    </location>
</feature>
<feature type="compositionally biased region" description="Basic and acidic residues" evidence="2">
    <location>
        <begin position="102"/>
        <end position="114"/>
    </location>
</feature>
<dbReference type="InterPro" id="IPR006530">
    <property type="entry name" value="YD"/>
</dbReference>
<feature type="region of interest" description="Disordered" evidence="2">
    <location>
        <begin position="2854"/>
        <end position="2875"/>
    </location>
</feature>
<dbReference type="NCBIfam" id="TIGR03696">
    <property type="entry name" value="Rhs_assc_core"/>
    <property type="match status" value="1"/>
</dbReference>
<evidence type="ECO:0000313" key="6">
    <source>
        <dbReference type="Proteomes" id="UP001271792"/>
    </source>
</evidence>
<dbReference type="NCBIfam" id="NF033679">
    <property type="entry name" value="DNRLRE_dom"/>
    <property type="match status" value="1"/>
</dbReference>
<dbReference type="PANTHER" id="PTHR32305">
    <property type="match status" value="1"/>
</dbReference>
<dbReference type="InterPro" id="IPR045351">
    <property type="entry name" value="DUF6531"/>
</dbReference>
<comment type="caution">
    <text evidence="5">The sequence shown here is derived from an EMBL/GenBank/DDBJ whole genome shotgun (WGS) entry which is preliminary data.</text>
</comment>
<evidence type="ECO:0000259" key="4">
    <source>
        <dbReference type="Pfam" id="PF25023"/>
    </source>
</evidence>
<feature type="compositionally biased region" description="Low complexity" evidence="2">
    <location>
        <begin position="2676"/>
        <end position="2692"/>
    </location>
</feature>
<keyword evidence="6" id="KW-1185">Reference proteome</keyword>
<evidence type="ECO:0000256" key="2">
    <source>
        <dbReference type="SAM" id="MobiDB-lite"/>
    </source>
</evidence>
<dbReference type="Proteomes" id="UP001271792">
    <property type="component" value="Unassembled WGS sequence"/>
</dbReference>
<dbReference type="Pfam" id="PF13385">
    <property type="entry name" value="Laminin_G_3"/>
    <property type="match status" value="1"/>
</dbReference>
<evidence type="ECO:0000313" key="5">
    <source>
        <dbReference type="EMBL" id="MDX8048312.1"/>
    </source>
</evidence>
<feature type="region of interest" description="Disordered" evidence="2">
    <location>
        <begin position="1262"/>
        <end position="1294"/>
    </location>
</feature>
<evidence type="ECO:0000259" key="3">
    <source>
        <dbReference type="Pfam" id="PF20148"/>
    </source>
</evidence>
<feature type="region of interest" description="Disordered" evidence="2">
    <location>
        <begin position="1397"/>
        <end position="1419"/>
    </location>
</feature>